<keyword evidence="1" id="KW-0677">Repeat</keyword>
<feature type="region of interest" description="Disordered" evidence="2">
    <location>
        <begin position="538"/>
        <end position="557"/>
    </location>
</feature>
<evidence type="ECO:0000313" key="5">
    <source>
        <dbReference type="EMBL" id="KAF4631610.1"/>
    </source>
</evidence>
<reference evidence="5 6" key="1">
    <citation type="submission" date="2020-03" db="EMBL/GenBank/DDBJ databases">
        <title>Draft Genome Sequence of Cudoniella acicularis.</title>
        <authorList>
            <person name="Buettner E."/>
            <person name="Kellner H."/>
        </authorList>
    </citation>
    <scope>NUCLEOTIDE SEQUENCE [LARGE SCALE GENOMIC DNA]</scope>
    <source>
        <strain evidence="5 6">DSM 108380</strain>
    </source>
</reference>
<dbReference type="PANTHER" id="PTHR10039">
    <property type="entry name" value="AMELOGENIN"/>
    <property type="match status" value="1"/>
</dbReference>
<gene>
    <name evidence="5" type="ORF">G7Y89_g6521</name>
</gene>
<evidence type="ECO:0008006" key="7">
    <source>
        <dbReference type="Google" id="ProtNLM"/>
    </source>
</evidence>
<proteinExistence type="predicted"/>
<dbReference type="Gene3D" id="3.40.50.300">
    <property type="entry name" value="P-loop containing nucleotide triphosphate hydrolases"/>
    <property type="match status" value="1"/>
</dbReference>
<name>A0A8H4RKC0_9HELO</name>
<dbReference type="SUPFAM" id="SSF52540">
    <property type="entry name" value="P-loop containing nucleoside triphosphate hydrolases"/>
    <property type="match status" value="1"/>
</dbReference>
<evidence type="ECO:0000313" key="6">
    <source>
        <dbReference type="Proteomes" id="UP000566819"/>
    </source>
</evidence>
<feature type="domain" description="GPI inositol-deacylase winged helix" evidence="3">
    <location>
        <begin position="454"/>
        <end position="492"/>
    </location>
</feature>
<dbReference type="InterPro" id="IPR027417">
    <property type="entry name" value="P-loop_NTPase"/>
</dbReference>
<evidence type="ECO:0000259" key="4">
    <source>
        <dbReference type="Pfam" id="PF24883"/>
    </source>
</evidence>
<keyword evidence="6" id="KW-1185">Reference proteome</keyword>
<feature type="domain" description="Nephrocystin 3-like N-terminal" evidence="4">
    <location>
        <begin position="178"/>
        <end position="343"/>
    </location>
</feature>
<evidence type="ECO:0000256" key="2">
    <source>
        <dbReference type="SAM" id="MobiDB-lite"/>
    </source>
</evidence>
<evidence type="ECO:0000256" key="1">
    <source>
        <dbReference type="ARBA" id="ARBA00022737"/>
    </source>
</evidence>
<organism evidence="5 6">
    <name type="scientific">Cudoniella acicularis</name>
    <dbReference type="NCBI Taxonomy" id="354080"/>
    <lineage>
        <taxon>Eukaryota</taxon>
        <taxon>Fungi</taxon>
        <taxon>Dikarya</taxon>
        <taxon>Ascomycota</taxon>
        <taxon>Pezizomycotina</taxon>
        <taxon>Leotiomycetes</taxon>
        <taxon>Helotiales</taxon>
        <taxon>Tricladiaceae</taxon>
        <taxon>Cudoniella</taxon>
    </lineage>
</organism>
<evidence type="ECO:0000259" key="3">
    <source>
        <dbReference type="Pfam" id="PF22939"/>
    </source>
</evidence>
<dbReference type="AlphaFoldDB" id="A0A8H4RKC0"/>
<accession>A0A8H4RKC0</accession>
<dbReference type="OrthoDB" id="195446at2759"/>
<dbReference type="InterPro" id="IPR054471">
    <property type="entry name" value="GPIID_WHD"/>
</dbReference>
<dbReference type="InterPro" id="IPR056884">
    <property type="entry name" value="NPHP3-like_N"/>
</dbReference>
<protein>
    <recommendedName>
        <fullName evidence="7">NACHT domain-containing protein</fullName>
    </recommendedName>
</protein>
<dbReference type="Proteomes" id="UP000566819">
    <property type="component" value="Unassembled WGS sequence"/>
</dbReference>
<comment type="caution">
    <text evidence="5">The sequence shown here is derived from an EMBL/GenBank/DDBJ whole genome shotgun (WGS) entry which is preliminary data.</text>
</comment>
<sequence length="557" mass="62781">MSFGFSVGDFIAAIELANKIRKEFIDAPGQFKAIADEVRTLSIVLQDADFAFLSRELNNEQKRDLEDIDTGCRNVLDELQRILDKNTELSSENGGVGKRIKRVWKRLNWKPEDISQLRNRISTNIGFLNAFNGRLTRDNVVKLIRHQEDQGRQAVLDWLTTIDFAAQQSDFISRRQAGTGQWLLESAQFQTWVETNQQVLFCPGIPGAGKTILTSTVVDYLYTKIQKDTNIGIAYLYCNFRRQDEQTAEELLTSLLRQLAQGLPSLLGSVKSLYDNHKDKRTRPTFNEVSGALQSVGALYSRIFIVVDALDECQASDGCRTKLLTEIFAFQAKSRANIFATSRLIPEINEQFKDSMRLEIRASDYNVQRYLDSHMLQLPRCVLRSSELQGEIKAEIIKATNGMFLLAQLHLDSLKGKTSPKAIRAALEKLPTGSAAYDNAYNDAMRRIEGQLADEEKLAKRVLSWITCAKRPLATSELEHALATELRESQFDEENLSPIEDMVSSTIQHNNTSSESRGVGFQMQKLISRQLALRTSHSTSSRVGFAKTTRSSNNGFS</sequence>
<dbReference type="PANTHER" id="PTHR10039:SF15">
    <property type="entry name" value="NACHT DOMAIN-CONTAINING PROTEIN"/>
    <property type="match status" value="1"/>
</dbReference>
<dbReference type="Pfam" id="PF24883">
    <property type="entry name" value="NPHP3_N"/>
    <property type="match status" value="1"/>
</dbReference>
<dbReference type="EMBL" id="JAAMPI010000426">
    <property type="protein sequence ID" value="KAF4631610.1"/>
    <property type="molecule type" value="Genomic_DNA"/>
</dbReference>
<dbReference type="Pfam" id="PF22939">
    <property type="entry name" value="WHD_GPIID"/>
    <property type="match status" value="1"/>
</dbReference>